<dbReference type="Proteomes" id="UP000478052">
    <property type="component" value="Unassembled WGS sequence"/>
</dbReference>
<evidence type="ECO:0000313" key="3">
    <source>
        <dbReference type="Proteomes" id="UP000478052"/>
    </source>
</evidence>
<evidence type="ECO:0000313" key="2">
    <source>
        <dbReference type="EMBL" id="KAF0732019.1"/>
    </source>
</evidence>
<protein>
    <recommendedName>
        <fullName evidence="1">Transposable element P transposase-like RNase H C-terminal domain-containing protein</fullName>
    </recommendedName>
</protein>
<dbReference type="AlphaFoldDB" id="A0A6G0WWZ5"/>
<name>A0A6G0WWZ5_APHCR</name>
<comment type="caution">
    <text evidence="2">The sequence shown here is derived from an EMBL/GenBank/DDBJ whole genome shotgun (WGS) entry which is preliminary data.</text>
</comment>
<keyword evidence="3" id="KW-1185">Reference proteome</keyword>
<feature type="domain" description="Transposable element P transposase-like RNase H C-terminal" evidence="1">
    <location>
        <begin position="33"/>
        <end position="67"/>
    </location>
</feature>
<organism evidence="2 3">
    <name type="scientific">Aphis craccivora</name>
    <name type="common">Cowpea aphid</name>
    <dbReference type="NCBI Taxonomy" id="307492"/>
    <lineage>
        <taxon>Eukaryota</taxon>
        <taxon>Metazoa</taxon>
        <taxon>Ecdysozoa</taxon>
        <taxon>Arthropoda</taxon>
        <taxon>Hexapoda</taxon>
        <taxon>Insecta</taxon>
        <taxon>Pterygota</taxon>
        <taxon>Neoptera</taxon>
        <taxon>Paraneoptera</taxon>
        <taxon>Hemiptera</taxon>
        <taxon>Sternorrhyncha</taxon>
        <taxon>Aphidomorpha</taxon>
        <taxon>Aphidoidea</taxon>
        <taxon>Aphididae</taxon>
        <taxon>Aphidini</taxon>
        <taxon>Aphis</taxon>
        <taxon>Aphis</taxon>
    </lineage>
</organism>
<dbReference type="OrthoDB" id="6621548at2759"/>
<dbReference type="EMBL" id="VUJU01008343">
    <property type="protein sequence ID" value="KAF0732019.1"/>
    <property type="molecule type" value="Genomic_DNA"/>
</dbReference>
<proteinExistence type="predicted"/>
<feature type="non-terminal residue" evidence="2">
    <location>
        <position position="145"/>
    </location>
</feature>
<dbReference type="Pfam" id="PF21789">
    <property type="entry name" value="TNP-like_RNaseH_C"/>
    <property type="match status" value="1"/>
</dbReference>
<evidence type="ECO:0000259" key="1">
    <source>
        <dbReference type="Pfam" id="PF21789"/>
    </source>
</evidence>
<accession>A0A6G0WWZ5</accession>
<dbReference type="PANTHER" id="PTHR47577:SF2">
    <property type="entry name" value="THAP DOMAIN CONTAINING 9"/>
    <property type="match status" value="1"/>
</dbReference>
<gene>
    <name evidence="2" type="ORF">FWK35_00033292</name>
</gene>
<dbReference type="PANTHER" id="PTHR47577">
    <property type="entry name" value="THAP DOMAIN-CONTAINING PROTEIN 6"/>
    <property type="match status" value="1"/>
</dbReference>
<sequence length="145" mass="16216">MIRIAVWVTSLTSLHNLATEIIETKQLQFILSYKFSQDHIEMLFSAIRAKGGFNNNFTVAQFEAAYKSIIVHVEVKSPSSANSMALDDTSILRVSSTKNKTDNSQSELLDLLCSAGTDMEEDDNIITLYRHGEFIDDIVSYIAGF</sequence>
<reference evidence="2 3" key="1">
    <citation type="submission" date="2019-08" db="EMBL/GenBank/DDBJ databases">
        <title>Whole genome of Aphis craccivora.</title>
        <authorList>
            <person name="Voronova N.V."/>
            <person name="Shulinski R.S."/>
            <person name="Bandarenka Y.V."/>
            <person name="Zhorov D.G."/>
            <person name="Warner D."/>
        </authorList>
    </citation>
    <scope>NUCLEOTIDE SEQUENCE [LARGE SCALE GENOMIC DNA]</scope>
    <source>
        <strain evidence="2">180601</strain>
        <tissue evidence="2">Whole Body</tissue>
    </source>
</reference>
<dbReference type="InterPro" id="IPR048367">
    <property type="entry name" value="TNP-like_RNaseH_C"/>
</dbReference>